<proteinExistence type="inferred from homology"/>
<dbReference type="PANTHER" id="PTHR47628">
    <property type="match status" value="1"/>
</dbReference>
<evidence type="ECO:0000313" key="5">
    <source>
        <dbReference type="Proteomes" id="UP000077143"/>
    </source>
</evidence>
<dbReference type="Proteomes" id="UP000077143">
    <property type="component" value="Chromosome"/>
</dbReference>
<keyword evidence="5" id="KW-1185">Reference proteome</keyword>
<feature type="domain" description="Leucine-binding protein" evidence="3">
    <location>
        <begin position="20"/>
        <end position="355"/>
    </location>
</feature>
<dbReference type="InterPro" id="IPR028081">
    <property type="entry name" value="Leu-bd"/>
</dbReference>
<dbReference type="PANTHER" id="PTHR47628:SF1">
    <property type="entry name" value="ALIPHATIC AMIDASE EXPRESSION-REGULATING PROTEIN"/>
    <property type="match status" value="1"/>
</dbReference>
<evidence type="ECO:0000256" key="1">
    <source>
        <dbReference type="ARBA" id="ARBA00010062"/>
    </source>
</evidence>
<dbReference type="EMBL" id="CP015596">
    <property type="protein sequence ID" value="ANE82499.1"/>
    <property type="molecule type" value="Genomic_DNA"/>
</dbReference>
<name>A0A172UTL3_9MYCO</name>
<dbReference type="Pfam" id="PF13458">
    <property type="entry name" value="Peripla_BP_6"/>
    <property type="match status" value="1"/>
</dbReference>
<dbReference type="KEGG" id="madi:A7U43_27445"/>
<evidence type="ECO:0000313" key="4">
    <source>
        <dbReference type="EMBL" id="ANE82499.1"/>
    </source>
</evidence>
<dbReference type="CDD" id="cd06358">
    <property type="entry name" value="PBP1_NHase"/>
    <property type="match status" value="1"/>
</dbReference>
<dbReference type="Gene3D" id="3.40.50.2300">
    <property type="match status" value="2"/>
</dbReference>
<reference evidence="4 5" key="1">
    <citation type="submission" date="2016-05" db="EMBL/GenBank/DDBJ databases">
        <title>Complete genome sequence of a phthalic acid esters degrading Mycobacterium sp. YC-RL4.</title>
        <authorList>
            <person name="Ren L."/>
            <person name="Fan S."/>
            <person name="Ruth N."/>
            <person name="Jia Y."/>
            <person name="Wang J."/>
            <person name="Qiao C."/>
        </authorList>
    </citation>
    <scope>NUCLEOTIDE SEQUENCE [LARGE SCALE GENOMIC DNA]</scope>
    <source>
        <strain evidence="4 5">YC-RL4</strain>
    </source>
</reference>
<evidence type="ECO:0000259" key="3">
    <source>
        <dbReference type="Pfam" id="PF13458"/>
    </source>
</evidence>
<accession>A0A172UTL3</accession>
<comment type="similarity">
    <text evidence="1">Belongs to the leucine-binding protein family.</text>
</comment>
<protein>
    <recommendedName>
        <fullName evidence="3">Leucine-binding protein domain-containing protein</fullName>
    </recommendedName>
</protein>
<keyword evidence="2" id="KW-0732">Signal</keyword>
<dbReference type="InterPro" id="IPR028082">
    <property type="entry name" value="Peripla_BP_I"/>
</dbReference>
<dbReference type="SUPFAM" id="SSF53822">
    <property type="entry name" value="Periplasmic binding protein-like I"/>
    <property type="match status" value="1"/>
</dbReference>
<sequence>MEATVDSISPPVGAPRHRSTIDIALVVPRSGSAGIYGPSCEACAELAIADLNAGSGLMGKQVRLRLVDGSRTPSVVAAEIQRLLQRGAIDAVTGWHISPVRQAIARVTANRVPYVYGPLYEGGERTPGLFLTGETPSRQLLPAMDWMNSEYGIDQWVLIGNDYVWPRQTGLAARLHARSQGRPLLDEIYVPLGTQDFGAAIRQVEATGAAGVLLLLVGGDGVAFNRQFAAAGLCPAVPRLSPHVEENMLLASGSDSNDGLFAAAGYFEALNTTASMDFASRYYRHFGASAPALNSIGESCYEALTLLIALTERAGSLGIDQLAGAAEGLTYISPRGEVTMRGNQMSQDIYVAEAKGLDFEVRSRISAA</sequence>
<organism evidence="4 5">
    <name type="scientific">Mycobacterium adipatum</name>
    <dbReference type="NCBI Taxonomy" id="1682113"/>
    <lineage>
        <taxon>Bacteria</taxon>
        <taxon>Bacillati</taxon>
        <taxon>Actinomycetota</taxon>
        <taxon>Actinomycetes</taxon>
        <taxon>Mycobacteriales</taxon>
        <taxon>Mycobacteriaceae</taxon>
        <taxon>Mycobacterium</taxon>
    </lineage>
</organism>
<gene>
    <name evidence="4" type="ORF">A7U43_27445</name>
</gene>
<evidence type="ECO:0000256" key="2">
    <source>
        <dbReference type="ARBA" id="ARBA00022729"/>
    </source>
</evidence>
<dbReference type="AlphaFoldDB" id="A0A172UTL3"/>
<dbReference type="OrthoDB" id="7337537at2"/>
<dbReference type="STRING" id="1682113.A7U43_27445"/>